<keyword evidence="3" id="KW-1003">Cell membrane</keyword>
<accession>A0ABW0EEB1</accession>
<reference evidence="9" key="1">
    <citation type="journal article" date="2019" name="Int. J. Syst. Evol. Microbiol.">
        <title>The Global Catalogue of Microorganisms (GCM) 10K type strain sequencing project: providing services to taxonomists for standard genome sequencing and annotation.</title>
        <authorList>
            <consortium name="The Broad Institute Genomics Platform"/>
            <consortium name="The Broad Institute Genome Sequencing Center for Infectious Disease"/>
            <person name="Wu L."/>
            <person name="Ma J."/>
        </authorList>
    </citation>
    <scope>NUCLEOTIDE SEQUENCE [LARGE SCALE GENOMIC DNA]</scope>
    <source>
        <strain evidence="9">KACC 12602</strain>
    </source>
</reference>
<keyword evidence="4 7" id="KW-0812">Transmembrane</keyword>
<feature type="transmembrane region" description="Helical" evidence="7">
    <location>
        <begin position="12"/>
        <end position="29"/>
    </location>
</feature>
<feature type="transmembrane region" description="Helical" evidence="7">
    <location>
        <begin position="41"/>
        <end position="64"/>
    </location>
</feature>
<protein>
    <submittedName>
        <fullName evidence="8">DoxX family protein</fullName>
    </submittedName>
</protein>
<dbReference type="InterPro" id="IPR032808">
    <property type="entry name" value="DoxX"/>
</dbReference>
<comment type="caution">
    <text evidence="8">The sequence shown here is derived from an EMBL/GenBank/DDBJ whole genome shotgun (WGS) entry which is preliminary data.</text>
</comment>
<dbReference type="Pfam" id="PF07681">
    <property type="entry name" value="DoxX"/>
    <property type="match status" value="1"/>
</dbReference>
<evidence type="ECO:0000256" key="1">
    <source>
        <dbReference type="ARBA" id="ARBA00004651"/>
    </source>
</evidence>
<evidence type="ECO:0000256" key="3">
    <source>
        <dbReference type="ARBA" id="ARBA00022475"/>
    </source>
</evidence>
<keyword evidence="9" id="KW-1185">Reference proteome</keyword>
<dbReference type="EMBL" id="JBHSKT010000014">
    <property type="protein sequence ID" value="MFC5272257.1"/>
    <property type="molecule type" value="Genomic_DNA"/>
</dbReference>
<evidence type="ECO:0000313" key="8">
    <source>
        <dbReference type="EMBL" id="MFC5272257.1"/>
    </source>
</evidence>
<evidence type="ECO:0000256" key="2">
    <source>
        <dbReference type="ARBA" id="ARBA00006679"/>
    </source>
</evidence>
<feature type="transmembrane region" description="Helical" evidence="7">
    <location>
        <begin position="70"/>
        <end position="89"/>
    </location>
</feature>
<name>A0ABW0EEB1_9BACT</name>
<keyword evidence="6 7" id="KW-0472">Membrane</keyword>
<comment type="subcellular location">
    <subcellularLocation>
        <location evidence="1">Cell membrane</location>
        <topology evidence="1">Multi-pass membrane protein</topology>
    </subcellularLocation>
</comment>
<feature type="transmembrane region" description="Helical" evidence="7">
    <location>
        <begin position="101"/>
        <end position="122"/>
    </location>
</feature>
<sequence length="133" mass="14404">MERFLGKFSPYLYAILRLVSGLMFAMHGSQKLLAWPGDKPAVELASLMGFAGIVELVGGLMIAFGFLAGYAAFIASGQMAFAYFMVHAPQGSLPILNQGELAVLYCFLFLYIASKGSGIWSIDTLWKPATVKP</sequence>
<organism evidence="8 9">
    <name type="scientific">Adhaeribacter terreus</name>
    <dbReference type="NCBI Taxonomy" id="529703"/>
    <lineage>
        <taxon>Bacteria</taxon>
        <taxon>Pseudomonadati</taxon>
        <taxon>Bacteroidota</taxon>
        <taxon>Cytophagia</taxon>
        <taxon>Cytophagales</taxon>
        <taxon>Hymenobacteraceae</taxon>
        <taxon>Adhaeribacter</taxon>
    </lineage>
</organism>
<evidence type="ECO:0000256" key="4">
    <source>
        <dbReference type="ARBA" id="ARBA00022692"/>
    </source>
</evidence>
<dbReference type="InterPro" id="IPR051907">
    <property type="entry name" value="DoxX-like_oxidoreductase"/>
</dbReference>
<evidence type="ECO:0000256" key="7">
    <source>
        <dbReference type="SAM" id="Phobius"/>
    </source>
</evidence>
<dbReference type="PANTHER" id="PTHR33452:SF4">
    <property type="entry name" value="BLL4328 PROTEIN"/>
    <property type="match status" value="1"/>
</dbReference>
<gene>
    <name evidence="8" type="ORF">ACFPIB_16705</name>
</gene>
<proteinExistence type="inferred from homology"/>
<evidence type="ECO:0000313" key="9">
    <source>
        <dbReference type="Proteomes" id="UP001596161"/>
    </source>
</evidence>
<dbReference type="PANTHER" id="PTHR33452">
    <property type="entry name" value="OXIDOREDUCTASE CATD-RELATED"/>
    <property type="match status" value="1"/>
</dbReference>
<keyword evidence="5 7" id="KW-1133">Transmembrane helix</keyword>
<dbReference type="RefSeq" id="WP_378018617.1">
    <property type="nucleotide sequence ID" value="NZ_JBHSKT010000014.1"/>
</dbReference>
<evidence type="ECO:0000256" key="5">
    <source>
        <dbReference type="ARBA" id="ARBA00022989"/>
    </source>
</evidence>
<comment type="similarity">
    <text evidence="2">Belongs to the DoxX family.</text>
</comment>
<dbReference type="Proteomes" id="UP001596161">
    <property type="component" value="Unassembled WGS sequence"/>
</dbReference>
<evidence type="ECO:0000256" key="6">
    <source>
        <dbReference type="ARBA" id="ARBA00023136"/>
    </source>
</evidence>